<dbReference type="PANTHER" id="PTHR11062">
    <property type="entry name" value="EXOSTOSIN HEPARAN SULFATE GLYCOSYLTRANSFERASE -RELATED"/>
    <property type="match status" value="1"/>
</dbReference>
<evidence type="ECO:0000256" key="3">
    <source>
        <dbReference type="ARBA" id="ARBA00022676"/>
    </source>
</evidence>
<dbReference type="Proteomes" id="UP001359559">
    <property type="component" value="Unassembled WGS sequence"/>
</dbReference>
<feature type="domain" description="Exostosin GT47" evidence="7">
    <location>
        <begin position="147"/>
        <end position="431"/>
    </location>
</feature>
<evidence type="ECO:0000256" key="5">
    <source>
        <dbReference type="ARBA" id="ARBA00023034"/>
    </source>
</evidence>
<evidence type="ECO:0000259" key="7">
    <source>
        <dbReference type="Pfam" id="PF03016"/>
    </source>
</evidence>
<evidence type="ECO:0000313" key="9">
    <source>
        <dbReference type="Proteomes" id="UP001359559"/>
    </source>
</evidence>
<dbReference type="AlphaFoldDB" id="A0AAN9I2C7"/>
<keyword evidence="5" id="KW-0333">Golgi apparatus</keyword>
<keyword evidence="3" id="KW-0328">Glycosyltransferase</keyword>
<evidence type="ECO:0000256" key="4">
    <source>
        <dbReference type="ARBA" id="ARBA00022968"/>
    </source>
</evidence>
<dbReference type="EMBL" id="JAYKXN010000008">
    <property type="protein sequence ID" value="KAK7264878.1"/>
    <property type="molecule type" value="Genomic_DNA"/>
</dbReference>
<comment type="subcellular location">
    <subcellularLocation>
        <location evidence="1">Golgi apparatus membrane</location>
        <topology evidence="1">Single-pass type II membrane protein</topology>
    </subcellularLocation>
</comment>
<protein>
    <recommendedName>
        <fullName evidence="7">Exostosin GT47 domain-containing protein</fullName>
    </recommendedName>
</protein>
<evidence type="ECO:0000256" key="6">
    <source>
        <dbReference type="SAM" id="Phobius"/>
    </source>
</evidence>
<feature type="transmembrane region" description="Helical" evidence="6">
    <location>
        <begin position="7"/>
        <end position="25"/>
    </location>
</feature>
<proteinExistence type="inferred from homology"/>
<keyword evidence="6" id="KW-1133">Transmembrane helix</keyword>
<evidence type="ECO:0000256" key="2">
    <source>
        <dbReference type="ARBA" id="ARBA00010271"/>
    </source>
</evidence>
<keyword evidence="9" id="KW-1185">Reference proteome</keyword>
<keyword evidence="3" id="KW-0808">Transferase</keyword>
<reference evidence="8 9" key="1">
    <citation type="submission" date="2024-01" db="EMBL/GenBank/DDBJ databases">
        <title>The genomes of 5 underutilized Papilionoideae crops provide insights into root nodulation and disease resistance.</title>
        <authorList>
            <person name="Yuan L."/>
        </authorList>
    </citation>
    <scope>NUCLEOTIDE SEQUENCE [LARGE SCALE GENOMIC DNA]</scope>
    <source>
        <strain evidence="8">LY-2023</strain>
        <tissue evidence="8">Leaf</tissue>
    </source>
</reference>
<evidence type="ECO:0000313" key="8">
    <source>
        <dbReference type="EMBL" id="KAK7264878.1"/>
    </source>
</evidence>
<gene>
    <name evidence="8" type="ORF">RJT34_32491</name>
</gene>
<comment type="caution">
    <text evidence="8">The sequence shown here is derived from an EMBL/GenBank/DDBJ whole genome shotgun (WGS) entry which is preliminary data.</text>
</comment>
<comment type="similarity">
    <text evidence="2">Belongs to the glycosyltransferase 47 family.</text>
</comment>
<dbReference type="GO" id="GO:0000139">
    <property type="term" value="C:Golgi membrane"/>
    <property type="evidence" value="ECO:0007669"/>
    <property type="project" value="UniProtKB-SubCell"/>
</dbReference>
<accession>A0AAN9I2C7</accession>
<dbReference type="GO" id="GO:0016757">
    <property type="term" value="F:glycosyltransferase activity"/>
    <property type="evidence" value="ECO:0007669"/>
    <property type="project" value="UniProtKB-KW"/>
</dbReference>
<dbReference type="PANTHER" id="PTHR11062:SF267">
    <property type="entry name" value="EXOSTOSIN FAMILY PROTEIN"/>
    <property type="match status" value="1"/>
</dbReference>
<name>A0AAN9I2C7_CLITE</name>
<dbReference type="InterPro" id="IPR004263">
    <property type="entry name" value="Exostosin"/>
</dbReference>
<keyword evidence="6" id="KW-0812">Transmembrane</keyword>
<evidence type="ECO:0000256" key="1">
    <source>
        <dbReference type="ARBA" id="ARBA00004323"/>
    </source>
</evidence>
<keyword evidence="4" id="KW-0735">Signal-anchor</keyword>
<dbReference type="Pfam" id="PF03016">
    <property type="entry name" value="Exostosin_GT47"/>
    <property type="match status" value="1"/>
</dbReference>
<keyword evidence="6" id="KW-0472">Membrane</keyword>
<sequence>MATATTHSSLVFSLTFLFLIFFFTFNPNNILPFLPNSITHLLPTTAQDLKTLEQHTTLVPILFNTSSLSSTTIANIKLPNNHTNKEHRRKSSLLRIEEELAEARGAIGEAIKRRNFTSSEKEEKFVPRGCVYRNAYAFHQSHIEMVKRFKVWSYKEGEAPLAHNGPLSSIYGIEGHIIAEIDDAASPFSAHHPDEAHVFMLPISVAQIVRYLYNPLTTYSRDQLLRVTIDYTIIIAHKYPYWNRTKGADHFLPSCHDWAPDISREKSGKELFKNLIRVLCNANTSEGFKPERDVSIPEMNLQGYKLSSAIPSQDPNHRSILAFFAGGAHGKIREKLLAHWKDKDEEVQVHEYLPKGLDYNGLMGQSKFCLCPSGYEVASPRVVESINAGCVPVIVSDYYQLPFSDVLDWSKISLHVPSNRIPEIKTILKSVPHAKYLKLQRRLIKVQRHFELNRPAKPFDVFHMILHSIWLRRLNIRLLH</sequence>
<organism evidence="8 9">
    <name type="scientific">Clitoria ternatea</name>
    <name type="common">Butterfly pea</name>
    <dbReference type="NCBI Taxonomy" id="43366"/>
    <lineage>
        <taxon>Eukaryota</taxon>
        <taxon>Viridiplantae</taxon>
        <taxon>Streptophyta</taxon>
        <taxon>Embryophyta</taxon>
        <taxon>Tracheophyta</taxon>
        <taxon>Spermatophyta</taxon>
        <taxon>Magnoliopsida</taxon>
        <taxon>eudicotyledons</taxon>
        <taxon>Gunneridae</taxon>
        <taxon>Pentapetalae</taxon>
        <taxon>rosids</taxon>
        <taxon>fabids</taxon>
        <taxon>Fabales</taxon>
        <taxon>Fabaceae</taxon>
        <taxon>Papilionoideae</taxon>
        <taxon>50 kb inversion clade</taxon>
        <taxon>NPAAA clade</taxon>
        <taxon>indigoferoid/millettioid clade</taxon>
        <taxon>Phaseoleae</taxon>
        <taxon>Clitoria</taxon>
    </lineage>
</organism>
<dbReference type="InterPro" id="IPR040911">
    <property type="entry name" value="Exostosin_GT47"/>
</dbReference>